<keyword evidence="9" id="KW-1185">Reference proteome</keyword>
<evidence type="ECO:0000256" key="7">
    <source>
        <dbReference type="SAM" id="Phobius"/>
    </source>
</evidence>
<evidence type="ECO:0000313" key="9">
    <source>
        <dbReference type="Proteomes" id="UP000219546"/>
    </source>
</evidence>
<feature type="transmembrane region" description="Helical" evidence="7">
    <location>
        <begin position="10"/>
        <end position="28"/>
    </location>
</feature>
<sequence>MNTYLSITKLLRYLVAYVFITSGIMKLWSEELGNYFNSLPLPFPTQMMYAVSFTEIICGILIALNKRVKTVSIPLMIIIVGAIFLTKVAVLHSDLIQFAFHARLDVVMLGLLFILYKKSF</sequence>
<name>A0A285CTR1_9BACI</name>
<keyword evidence="6 7" id="KW-0472">Membrane</keyword>
<dbReference type="PANTHER" id="PTHR33452">
    <property type="entry name" value="OXIDOREDUCTASE CATD-RELATED"/>
    <property type="match status" value="1"/>
</dbReference>
<evidence type="ECO:0000256" key="3">
    <source>
        <dbReference type="ARBA" id="ARBA00022475"/>
    </source>
</evidence>
<accession>A0A285CTR1</accession>
<dbReference type="Proteomes" id="UP000219546">
    <property type="component" value="Unassembled WGS sequence"/>
</dbReference>
<dbReference type="PANTHER" id="PTHR33452:SF1">
    <property type="entry name" value="INNER MEMBRANE PROTEIN YPHA-RELATED"/>
    <property type="match status" value="1"/>
</dbReference>
<evidence type="ECO:0000256" key="4">
    <source>
        <dbReference type="ARBA" id="ARBA00022692"/>
    </source>
</evidence>
<keyword evidence="4 7" id="KW-0812">Transmembrane</keyword>
<dbReference type="EMBL" id="OAOP01000004">
    <property type="protein sequence ID" value="SNX70343.1"/>
    <property type="molecule type" value="Genomic_DNA"/>
</dbReference>
<feature type="transmembrane region" description="Helical" evidence="7">
    <location>
        <begin position="48"/>
        <end position="64"/>
    </location>
</feature>
<dbReference type="AlphaFoldDB" id="A0A285CTR1"/>
<dbReference type="OrthoDB" id="2969770at2"/>
<evidence type="ECO:0000256" key="5">
    <source>
        <dbReference type="ARBA" id="ARBA00022989"/>
    </source>
</evidence>
<dbReference type="InterPro" id="IPR032808">
    <property type="entry name" value="DoxX"/>
</dbReference>
<organism evidence="8 9">
    <name type="scientific">Bacillus oleivorans</name>
    <dbReference type="NCBI Taxonomy" id="1448271"/>
    <lineage>
        <taxon>Bacteria</taxon>
        <taxon>Bacillati</taxon>
        <taxon>Bacillota</taxon>
        <taxon>Bacilli</taxon>
        <taxon>Bacillales</taxon>
        <taxon>Bacillaceae</taxon>
        <taxon>Bacillus</taxon>
    </lineage>
</organism>
<feature type="transmembrane region" description="Helical" evidence="7">
    <location>
        <begin position="71"/>
        <end position="90"/>
    </location>
</feature>
<comment type="similarity">
    <text evidence="2">Belongs to the DoxX family.</text>
</comment>
<dbReference type="Pfam" id="PF07681">
    <property type="entry name" value="DoxX"/>
    <property type="match status" value="1"/>
</dbReference>
<dbReference type="RefSeq" id="WP_097158474.1">
    <property type="nucleotide sequence ID" value="NZ_JBEPMQ010000010.1"/>
</dbReference>
<evidence type="ECO:0000256" key="2">
    <source>
        <dbReference type="ARBA" id="ARBA00006679"/>
    </source>
</evidence>
<evidence type="ECO:0000313" key="8">
    <source>
        <dbReference type="EMBL" id="SNX70343.1"/>
    </source>
</evidence>
<gene>
    <name evidence="8" type="ORF">SAMN05877753_10466</name>
</gene>
<comment type="subcellular location">
    <subcellularLocation>
        <location evidence="1">Cell membrane</location>
        <topology evidence="1">Multi-pass membrane protein</topology>
    </subcellularLocation>
</comment>
<keyword evidence="3" id="KW-1003">Cell membrane</keyword>
<proteinExistence type="inferred from homology"/>
<keyword evidence="5 7" id="KW-1133">Transmembrane helix</keyword>
<protein>
    <submittedName>
        <fullName evidence="8">Uncharacterized membrane protein YphA (DoxX/SURF4 family)</fullName>
    </submittedName>
</protein>
<dbReference type="InterPro" id="IPR051907">
    <property type="entry name" value="DoxX-like_oxidoreductase"/>
</dbReference>
<evidence type="ECO:0000256" key="1">
    <source>
        <dbReference type="ARBA" id="ARBA00004651"/>
    </source>
</evidence>
<dbReference type="GO" id="GO:0005886">
    <property type="term" value="C:plasma membrane"/>
    <property type="evidence" value="ECO:0007669"/>
    <property type="project" value="UniProtKB-SubCell"/>
</dbReference>
<evidence type="ECO:0000256" key="6">
    <source>
        <dbReference type="ARBA" id="ARBA00023136"/>
    </source>
</evidence>
<feature type="transmembrane region" description="Helical" evidence="7">
    <location>
        <begin position="96"/>
        <end position="116"/>
    </location>
</feature>
<reference evidence="8 9" key="1">
    <citation type="submission" date="2017-08" db="EMBL/GenBank/DDBJ databases">
        <authorList>
            <person name="de Groot N.N."/>
        </authorList>
    </citation>
    <scope>NUCLEOTIDE SEQUENCE [LARGE SCALE GENOMIC DNA]</scope>
    <source>
        <strain evidence="8 9">JC228</strain>
    </source>
</reference>